<protein>
    <submittedName>
        <fullName evidence="1">Uncharacterized protein</fullName>
    </submittedName>
</protein>
<sequence length="1463" mass="162153">MKTRKQRLNISQMHFNPYYTDVAVSGDGLVIVPAGAIFYSYRDGDLTAINLGRLGQTVGTRFVERFRLPSVPAKPECPAPGDSKAENVFETLLSLDCTQKLLSSSVDPKANGTLLLPMHQKMTSARQLFVAACFKAASTKEAEKVAAHDSSWTGLSLALLVGVVIGCLVGSLGISMAISAAREPTSAAPAPHPNQAQAWFRDQQNERVCYTAACGKTAKELRDSINPVVPPCDYFQEYVCGRRTLEYDSALGQRRYDMAVFADVIENGRRECATPYGLHVGAGTPGCLSVGIDDSLAGRGGIYKKLSSKESAIYFPRLAALINPQVTQELIKDYLELHNSVITALMSAKTTAVASGTIRKDGAVVHMKADLVVIDGVDGQAFAEAVATKTPYPRDAAVDMDPLLPIALAAVWRAVSSDKLYLWTGWSVVDQLAPYVDVWFVNRVGEDNFFLGCADRIRGSFGVPLAAISLHLSQALRNDVSATVRSVVECLSKNAIRWLQPSVASKKGVKVIVGFPPEEDTLEKQNARYASYLATARLLWSAHVERPLGGSTMLCCGEGNLGVIHNEFLPDWLEVTKTRKQLLNISHVHFDPSDVDVVVSGDGLVVVPAGAVFYSYRDGDLPAINLGRLGQMVGTRFVQRYFPIVFISHGGRSSFRHQPENCVSRGNSAARDTTPDLSGLSGTLDVSWRCEEVDLGSDHSVISITIRGSRYRAVLGRARITDWDKMRKFTQEQEEASDEELGQAERKLTYTEWARDQMKALQKFTQEIATTLQTPYVDSRLTHMWAARHSLTRRWKRQRHNRKLAKRIAVLNKQIAEHAAKLCRENWLKTCDGLQGKLSTWKTWCLLRHLIDPLSSKTATNRNLTKVLNTYKGDGRRLLEDLKAKYLKTEKGQYPVPDRFSALGQDAQGNSRTGLTLAWLAGVTFGGLLGFLAVSLSFFSAREPIRKIKYYVQLKITHQKEAASVQSTYTGTTVDHTATQSFPGIFSPHTLIPPLNEARDDLNAYLQRLERFPYTSEGYWEKFWKARPDENENGPQYAGRISHYFDRWLEMAQVDKSFDSLRDVMISERFLRECFPALRLFLKERSCKNLATLSKNADCFIETRNLTNLAKEKFYNESTSNSTRKIDSPKKPPKTSDRCFLCDKTGHRASECCAHLQSDEPEDFNNYLTRLATLGSDRFTQDLLTEYQELHSNVLTALTTDFSNTEAADVTRKGAFVVHTNADLVVTNSIDGQAFAEAVATKTPYPRNAAVDMQPLLPISLGAIWRGVSSDKLYLWTGWSVLDQLARYVNPRIAQRLDSAGFYLGSLDRIRHAFGVPFAAIAPLPTQAAQNYVGAAAQAIVECLAKNAHRWLFPSVASRKSANVVVGFPPGEDTLDNLNAHYAPYLGAIHNEFLPDDLEVMKTRKQRLNISHVHFDPSNIDVVASGDGLVIVPAGAVFAYYRDGDLTAINLGRLGQMIGTRFI</sequence>
<dbReference type="Proteomes" id="UP000821865">
    <property type="component" value="Chromosome 6"/>
</dbReference>
<accession>A0ACB8CIZ7</accession>
<evidence type="ECO:0000313" key="2">
    <source>
        <dbReference type="Proteomes" id="UP000821865"/>
    </source>
</evidence>
<reference evidence="1" key="1">
    <citation type="submission" date="2020-05" db="EMBL/GenBank/DDBJ databases">
        <title>Large-scale comparative analyses of tick genomes elucidate their genetic diversity and vector capacities.</title>
        <authorList>
            <person name="Jia N."/>
            <person name="Wang J."/>
            <person name="Shi W."/>
            <person name="Du L."/>
            <person name="Sun Y."/>
            <person name="Zhan W."/>
            <person name="Jiang J."/>
            <person name="Wang Q."/>
            <person name="Zhang B."/>
            <person name="Ji P."/>
            <person name="Sakyi L.B."/>
            <person name="Cui X."/>
            <person name="Yuan T."/>
            <person name="Jiang B."/>
            <person name="Yang W."/>
            <person name="Lam T.T.-Y."/>
            <person name="Chang Q."/>
            <person name="Ding S."/>
            <person name="Wang X."/>
            <person name="Zhu J."/>
            <person name="Ruan X."/>
            <person name="Zhao L."/>
            <person name="Wei J."/>
            <person name="Que T."/>
            <person name="Du C."/>
            <person name="Cheng J."/>
            <person name="Dai P."/>
            <person name="Han X."/>
            <person name="Huang E."/>
            <person name="Gao Y."/>
            <person name="Liu J."/>
            <person name="Shao H."/>
            <person name="Ye R."/>
            <person name="Li L."/>
            <person name="Wei W."/>
            <person name="Wang X."/>
            <person name="Wang C."/>
            <person name="Yang T."/>
            <person name="Huo Q."/>
            <person name="Li W."/>
            <person name="Guo W."/>
            <person name="Chen H."/>
            <person name="Zhou L."/>
            <person name="Ni X."/>
            <person name="Tian J."/>
            <person name="Zhou Y."/>
            <person name="Sheng Y."/>
            <person name="Liu T."/>
            <person name="Pan Y."/>
            <person name="Xia L."/>
            <person name="Li J."/>
            <person name="Zhao F."/>
            <person name="Cao W."/>
        </authorList>
    </citation>
    <scope>NUCLEOTIDE SEQUENCE</scope>
    <source>
        <strain evidence="1">Dsil-2018</strain>
    </source>
</reference>
<organism evidence="1 2">
    <name type="scientific">Dermacentor silvarum</name>
    <name type="common">Tick</name>
    <dbReference type="NCBI Taxonomy" id="543639"/>
    <lineage>
        <taxon>Eukaryota</taxon>
        <taxon>Metazoa</taxon>
        <taxon>Ecdysozoa</taxon>
        <taxon>Arthropoda</taxon>
        <taxon>Chelicerata</taxon>
        <taxon>Arachnida</taxon>
        <taxon>Acari</taxon>
        <taxon>Parasitiformes</taxon>
        <taxon>Ixodida</taxon>
        <taxon>Ixodoidea</taxon>
        <taxon>Ixodidae</taxon>
        <taxon>Rhipicephalinae</taxon>
        <taxon>Dermacentor</taxon>
    </lineage>
</organism>
<gene>
    <name evidence="1" type="ORF">HPB49_001679</name>
</gene>
<proteinExistence type="predicted"/>
<evidence type="ECO:0000313" key="1">
    <source>
        <dbReference type="EMBL" id="KAH7944898.1"/>
    </source>
</evidence>
<keyword evidence="2" id="KW-1185">Reference proteome</keyword>
<comment type="caution">
    <text evidence="1">The sequence shown here is derived from an EMBL/GenBank/DDBJ whole genome shotgun (WGS) entry which is preliminary data.</text>
</comment>
<dbReference type="EMBL" id="CM023475">
    <property type="protein sequence ID" value="KAH7944898.1"/>
    <property type="molecule type" value="Genomic_DNA"/>
</dbReference>
<name>A0ACB8CIZ7_DERSI</name>